<dbReference type="Gene3D" id="1.10.418.40">
    <property type="entry name" value="Autophagy protein 6/Beclin 1"/>
    <property type="match status" value="1"/>
</dbReference>
<comment type="similarity">
    <text evidence="1">Belongs to the beclin family.</text>
</comment>
<feature type="domain" description="Atg6/beclin coiled-coil" evidence="5">
    <location>
        <begin position="161"/>
        <end position="287"/>
    </location>
</feature>
<dbReference type="GO" id="GO:0043548">
    <property type="term" value="F:phosphatidylinositol 3-kinase binding"/>
    <property type="evidence" value="ECO:0007669"/>
    <property type="project" value="TreeGrafter"/>
</dbReference>
<feature type="coiled-coil region" evidence="2">
    <location>
        <begin position="209"/>
        <end position="295"/>
    </location>
</feature>
<dbReference type="InterPro" id="IPR038274">
    <property type="entry name" value="Atg6/Beclin_C_sf"/>
</dbReference>
<dbReference type="PANTHER" id="PTHR12768:SF4">
    <property type="entry name" value="BECLIN-1"/>
    <property type="match status" value="1"/>
</dbReference>
<evidence type="ECO:0000313" key="6">
    <source>
        <dbReference type="EMBL" id="TKA23046.1"/>
    </source>
</evidence>
<dbReference type="Pfam" id="PF17675">
    <property type="entry name" value="APG6_N"/>
    <property type="match status" value="1"/>
</dbReference>
<evidence type="ECO:0000259" key="4">
    <source>
        <dbReference type="Pfam" id="PF04111"/>
    </source>
</evidence>
<feature type="region of interest" description="Disordered" evidence="3">
    <location>
        <begin position="33"/>
        <end position="88"/>
    </location>
</feature>
<dbReference type="InterPro" id="IPR007243">
    <property type="entry name" value="Atg6/Beclin"/>
</dbReference>
<dbReference type="GO" id="GO:0034272">
    <property type="term" value="C:phosphatidylinositol 3-kinase complex, class III, type II"/>
    <property type="evidence" value="ECO:0007669"/>
    <property type="project" value="TreeGrafter"/>
</dbReference>
<evidence type="ECO:0000256" key="3">
    <source>
        <dbReference type="SAM" id="MobiDB-lite"/>
    </source>
</evidence>
<proteinExistence type="inferred from homology"/>
<dbReference type="GO" id="GO:0045324">
    <property type="term" value="P:late endosome to vacuole transport"/>
    <property type="evidence" value="ECO:0007669"/>
    <property type="project" value="TreeGrafter"/>
</dbReference>
<feature type="region of interest" description="Disordered" evidence="3">
    <location>
        <begin position="102"/>
        <end position="139"/>
    </location>
</feature>
<evidence type="ECO:0000313" key="7">
    <source>
        <dbReference type="Proteomes" id="UP000308549"/>
    </source>
</evidence>
<dbReference type="GO" id="GO:0000045">
    <property type="term" value="P:autophagosome assembly"/>
    <property type="evidence" value="ECO:0007669"/>
    <property type="project" value="TreeGrafter"/>
</dbReference>
<evidence type="ECO:0000259" key="5">
    <source>
        <dbReference type="Pfam" id="PF17675"/>
    </source>
</evidence>
<feature type="region of interest" description="Disordered" evidence="3">
    <location>
        <begin position="428"/>
        <end position="449"/>
    </location>
</feature>
<organism evidence="6 7">
    <name type="scientific">Salinomyces thailandicus</name>
    <dbReference type="NCBI Taxonomy" id="706561"/>
    <lineage>
        <taxon>Eukaryota</taxon>
        <taxon>Fungi</taxon>
        <taxon>Dikarya</taxon>
        <taxon>Ascomycota</taxon>
        <taxon>Pezizomycotina</taxon>
        <taxon>Dothideomycetes</taxon>
        <taxon>Dothideomycetidae</taxon>
        <taxon>Mycosphaerellales</taxon>
        <taxon>Teratosphaeriaceae</taxon>
        <taxon>Salinomyces</taxon>
    </lineage>
</organism>
<protein>
    <submittedName>
        <fullName evidence="6">Uncharacterized protein</fullName>
    </submittedName>
</protein>
<dbReference type="GO" id="GO:0000407">
    <property type="term" value="C:phagophore assembly site"/>
    <property type="evidence" value="ECO:0007669"/>
    <property type="project" value="TreeGrafter"/>
</dbReference>
<dbReference type="EMBL" id="NAJL01000061">
    <property type="protein sequence ID" value="TKA23046.1"/>
    <property type="molecule type" value="Genomic_DNA"/>
</dbReference>
<name>A0A4U0TMQ0_9PEZI</name>
<dbReference type="GO" id="GO:0034271">
    <property type="term" value="C:phosphatidylinositol 3-kinase complex, class III, type I"/>
    <property type="evidence" value="ECO:0007669"/>
    <property type="project" value="TreeGrafter"/>
</dbReference>
<feature type="compositionally biased region" description="Basic and acidic residues" evidence="3">
    <location>
        <begin position="49"/>
        <end position="61"/>
    </location>
</feature>
<dbReference type="GO" id="GO:0030674">
    <property type="term" value="F:protein-macromolecule adaptor activity"/>
    <property type="evidence" value="ECO:0007669"/>
    <property type="project" value="TreeGrafter"/>
</dbReference>
<dbReference type="Gene3D" id="6.10.250.3110">
    <property type="match status" value="1"/>
</dbReference>
<keyword evidence="2" id="KW-0175">Coiled coil</keyword>
<dbReference type="InterPro" id="IPR040455">
    <property type="entry name" value="Atg6_BARA"/>
</dbReference>
<accession>A0A4U0TMQ0</accession>
<feature type="compositionally biased region" description="Polar residues" evidence="3">
    <location>
        <begin position="428"/>
        <end position="441"/>
    </location>
</feature>
<dbReference type="OrthoDB" id="20368at2759"/>
<comment type="caution">
    <text evidence="6">The sequence shown here is derived from an EMBL/GenBank/DDBJ whole genome shotgun (WGS) entry which is preliminary data.</text>
</comment>
<evidence type="ECO:0000256" key="1">
    <source>
        <dbReference type="ARBA" id="ARBA00005965"/>
    </source>
</evidence>
<dbReference type="GO" id="GO:0006995">
    <property type="term" value="P:cellular response to nitrogen starvation"/>
    <property type="evidence" value="ECO:0007669"/>
    <property type="project" value="TreeGrafter"/>
</dbReference>
<feature type="domain" description="Atg6 BARA" evidence="4">
    <location>
        <begin position="292"/>
        <end position="499"/>
    </location>
</feature>
<sequence>MAALICQKCRTPLKPDSSLEHLNPASFKILADAAPALEPQAPHAPRSAAAKERRKQYDEVSQHAGPPMQKRNVSDSQRTSGKAHAPPDMSYIDVTASLMAPDGPVEIHSTPTKSRSRAGKKLTSGESTSGKADGGEASSHRLATTVKLFEILSARSDIDHPVCAECTELLLDGLQKRQHAVLRERDAYVDFLKRAQQDVPTDEEKAKTKRDLEDARGRETKALEELEALEAEKSRMEEEIAELDAEAEALDEEEDRFWQDRNAFVSELTAFQEERESLQNQLAHDSKILESLQRTNVYNDTFCIGHDGVFGTINGLRLGRLAEHPVEWAEINAALGQAVLLLAVVSEKLRCRIKGYRLVPMGSTSKIVLEKPEVVATGQGKTKGTVHELYSSGHLPFGLGAFYGGFDAAMVALLECLRQVGEHVERQSTASAAQVQHSPSGAGSPLPGMKMPYEIVTGKDSGRIGGLKVHLGGVGKEGDWTKACKYLLTCCKFLLAHASHVASHPGIEREEVRGNGRTS</sequence>
<gene>
    <name evidence="6" type="ORF">B0A50_07362</name>
</gene>
<reference evidence="6 7" key="1">
    <citation type="submission" date="2017-03" db="EMBL/GenBank/DDBJ databases">
        <title>Genomes of endolithic fungi from Antarctica.</title>
        <authorList>
            <person name="Coleine C."/>
            <person name="Masonjones S."/>
            <person name="Stajich J.E."/>
        </authorList>
    </citation>
    <scope>NUCLEOTIDE SEQUENCE [LARGE SCALE GENOMIC DNA]</scope>
    <source>
        <strain evidence="6 7">CCFEE 6315</strain>
    </source>
</reference>
<keyword evidence="7" id="KW-1185">Reference proteome</keyword>
<dbReference type="AlphaFoldDB" id="A0A4U0TMQ0"/>
<dbReference type="Proteomes" id="UP000308549">
    <property type="component" value="Unassembled WGS sequence"/>
</dbReference>
<dbReference type="InterPro" id="IPR041691">
    <property type="entry name" value="Atg6/beclin_CC"/>
</dbReference>
<dbReference type="Pfam" id="PF04111">
    <property type="entry name" value="APG6"/>
    <property type="match status" value="1"/>
</dbReference>
<evidence type="ECO:0000256" key="2">
    <source>
        <dbReference type="SAM" id="Coils"/>
    </source>
</evidence>
<dbReference type="GO" id="GO:0000423">
    <property type="term" value="P:mitophagy"/>
    <property type="evidence" value="ECO:0007669"/>
    <property type="project" value="TreeGrafter"/>
</dbReference>
<dbReference type="PANTHER" id="PTHR12768">
    <property type="entry name" value="BECLIN 1"/>
    <property type="match status" value="1"/>
</dbReference>